<dbReference type="Proteomes" id="UP000027931">
    <property type="component" value="Unassembled WGS sequence"/>
</dbReference>
<keyword evidence="2" id="KW-1185">Reference proteome</keyword>
<evidence type="ECO:0000313" key="2">
    <source>
        <dbReference type="Proteomes" id="UP000027931"/>
    </source>
</evidence>
<proteinExistence type="predicted"/>
<dbReference type="EMBL" id="JMIR01000006">
    <property type="protein sequence ID" value="KEO84107.1"/>
    <property type="molecule type" value="Genomic_DNA"/>
</dbReference>
<evidence type="ECO:0000313" key="1">
    <source>
        <dbReference type="EMBL" id="KEO84107.1"/>
    </source>
</evidence>
<name>A0A074ME97_9BACL</name>
<reference evidence="1 2" key="1">
    <citation type="journal article" date="2013" name="Int. J. Syst. Evol. Microbiol.">
        <title>Tumebacillus flagellatus sp. nov., an alpha-amylase/pullulanase-producing bacterium isolated from cassava wastewater.</title>
        <authorList>
            <person name="Wang Q."/>
            <person name="Xie N."/>
            <person name="Qin Y."/>
            <person name="Shen N."/>
            <person name="Zhu J."/>
            <person name="Mi H."/>
            <person name="Huang R."/>
        </authorList>
    </citation>
    <scope>NUCLEOTIDE SEQUENCE [LARGE SCALE GENOMIC DNA]</scope>
    <source>
        <strain evidence="1 2">GST4</strain>
    </source>
</reference>
<gene>
    <name evidence="1" type="ORF">EL26_06485</name>
</gene>
<sequence>MKWAKVKIKLLEAQADFLKKLEAIEPKGIGSFAGQVTRETSSSSSDTWMHFEADLAVGANRDSDVPRGVAVFCSWGVGATCLGSDFLCEVGRSYS</sequence>
<organism evidence="1 2">
    <name type="scientific">Tumebacillus flagellatus</name>
    <dbReference type="NCBI Taxonomy" id="1157490"/>
    <lineage>
        <taxon>Bacteria</taxon>
        <taxon>Bacillati</taxon>
        <taxon>Bacillota</taxon>
        <taxon>Bacilli</taxon>
        <taxon>Bacillales</taxon>
        <taxon>Alicyclobacillaceae</taxon>
        <taxon>Tumebacillus</taxon>
    </lineage>
</organism>
<dbReference type="AlphaFoldDB" id="A0A074ME97"/>
<accession>A0A074ME97</accession>
<protein>
    <submittedName>
        <fullName evidence="1">Uncharacterized protein</fullName>
    </submittedName>
</protein>
<comment type="caution">
    <text evidence="1">The sequence shown here is derived from an EMBL/GenBank/DDBJ whole genome shotgun (WGS) entry which is preliminary data.</text>
</comment>